<dbReference type="InterPro" id="IPR050765">
    <property type="entry name" value="Riboflavin_Biosynth_HTPR"/>
</dbReference>
<keyword evidence="2" id="KW-0521">NADP</keyword>
<dbReference type="PANTHER" id="PTHR38011">
    <property type="entry name" value="DIHYDROFOLATE REDUCTASE FAMILY PROTEIN (AFU_ORTHOLOGUE AFUA_8G06820)"/>
    <property type="match status" value="1"/>
</dbReference>
<dbReference type="PANTHER" id="PTHR38011:SF7">
    <property type="entry name" value="2,5-DIAMINO-6-RIBOSYLAMINO-4(3H)-PYRIMIDINONE 5'-PHOSPHATE REDUCTASE"/>
    <property type="match status" value="1"/>
</dbReference>
<dbReference type="Gene3D" id="3.40.430.10">
    <property type="entry name" value="Dihydrofolate Reductase, subunit A"/>
    <property type="match status" value="1"/>
</dbReference>
<dbReference type="InterPro" id="IPR002734">
    <property type="entry name" value="RibDG_C"/>
</dbReference>
<keyword evidence="6" id="KW-1185">Reference proteome</keyword>
<evidence type="ECO:0000256" key="1">
    <source>
        <dbReference type="ARBA" id="ARBA00005104"/>
    </source>
</evidence>
<accession>A0ABW2BRR1</accession>
<dbReference type="EMBL" id="JBHSWN010000001">
    <property type="protein sequence ID" value="MFC6792255.1"/>
    <property type="molecule type" value="Genomic_DNA"/>
</dbReference>
<dbReference type="RefSeq" id="WP_378973920.1">
    <property type="nucleotide sequence ID" value="NZ_JBHSWN010000001.1"/>
</dbReference>
<evidence type="ECO:0000256" key="2">
    <source>
        <dbReference type="ARBA" id="ARBA00022857"/>
    </source>
</evidence>
<gene>
    <name evidence="5" type="ORF">ACFQE0_23405</name>
</gene>
<comment type="caution">
    <text evidence="5">The sequence shown here is derived from an EMBL/GenBank/DDBJ whole genome shotgun (WGS) entry which is preliminary data.</text>
</comment>
<dbReference type="InterPro" id="IPR024072">
    <property type="entry name" value="DHFR-like_dom_sf"/>
</dbReference>
<dbReference type="Pfam" id="PF01872">
    <property type="entry name" value="RibD_C"/>
    <property type="match status" value="1"/>
</dbReference>
<sequence length="263" mass="27749">MTVVTGSGGPCQADPPAPATLDVLRARGDDRGTTSCAIFSPFEAGTKRRPFVVAQLGQSLDGRIATPSGDSKYINLCPALDHLHRIRARVDAVIVGIGTVLADDPLLTVRRVEGANPARIVIDPSGRIPPTARCLAEDGARRIVVCRTDAWVPDSVEAVRMGEDEIFCPRAIVARLGSLGFARLLVEGGARTVSAFIDAGAIDRLHLMVAPLLLGSGRSGLDLRPISALSEAMRPVTTTYPLGAGEVLFDCDLRRTVGEGHPS</sequence>
<evidence type="ECO:0000259" key="4">
    <source>
        <dbReference type="Pfam" id="PF01872"/>
    </source>
</evidence>
<protein>
    <submittedName>
        <fullName evidence="5">RibD family protein</fullName>
    </submittedName>
</protein>
<evidence type="ECO:0000313" key="6">
    <source>
        <dbReference type="Proteomes" id="UP001596292"/>
    </source>
</evidence>
<keyword evidence="3" id="KW-0560">Oxidoreductase</keyword>
<organism evidence="5 6">
    <name type="scientific">Methylobacterium komagatae</name>
    <dbReference type="NCBI Taxonomy" id="374425"/>
    <lineage>
        <taxon>Bacteria</taxon>
        <taxon>Pseudomonadati</taxon>
        <taxon>Pseudomonadota</taxon>
        <taxon>Alphaproteobacteria</taxon>
        <taxon>Hyphomicrobiales</taxon>
        <taxon>Methylobacteriaceae</taxon>
        <taxon>Methylobacterium</taxon>
    </lineage>
</organism>
<proteinExistence type="predicted"/>
<comment type="pathway">
    <text evidence="1">Cofactor biosynthesis; riboflavin biosynthesis.</text>
</comment>
<reference evidence="6" key="1">
    <citation type="journal article" date="2019" name="Int. J. Syst. Evol. Microbiol.">
        <title>The Global Catalogue of Microorganisms (GCM) 10K type strain sequencing project: providing services to taxonomists for standard genome sequencing and annotation.</title>
        <authorList>
            <consortium name="The Broad Institute Genomics Platform"/>
            <consortium name="The Broad Institute Genome Sequencing Center for Infectious Disease"/>
            <person name="Wu L."/>
            <person name="Ma J."/>
        </authorList>
    </citation>
    <scope>NUCLEOTIDE SEQUENCE [LARGE SCALE GENOMIC DNA]</scope>
    <source>
        <strain evidence="6">CCUG 48316</strain>
    </source>
</reference>
<evidence type="ECO:0000313" key="5">
    <source>
        <dbReference type="EMBL" id="MFC6792255.1"/>
    </source>
</evidence>
<feature type="domain" description="Bacterial bifunctional deaminase-reductase C-terminal" evidence="4">
    <location>
        <begin position="50"/>
        <end position="227"/>
    </location>
</feature>
<name>A0ABW2BRR1_9HYPH</name>
<dbReference type="Proteomes" id="UP001596292">
    <property type="component" value="Unassembled WGS sequence"/>
</dbReference>
<evidence type="ECO:0000256" key="3">
    <source>
        <dbReference type="ARBA" id="ARBA00023002"/>
    </source>
</evidence>
<dbReference type="SUPFAM" id="SSF53597">
    <property type="entry name" value="Dihydrofolate reductase-like"/>
    <property type="match status" value="1"/>
</dbReference>